<evidence type="ECO:0000313" key="2">
    <source>
        <dbReference type="EMBL" id="KAH6661169.1"/>
    </source>
</evidence>
<dbReference type="CDD" id="cd20557">
    <property type="entry name" value="CYCLIN_ScPCL1-like"/>
    <property type="match status" value="1"/>
</dbReference>
<dbReference type="Proteomes" id="UP000758603">
    <property type="component" value="Unassembled WGS sequence"/>
</dbReference>
<dbReference type="GO" id="GO:0005634">
    <property type="term" value="C:nucleus"/>
    <property type="evidence" value="ECO:0007669"/>
    <property type="project" value="TreeGrafter"/>
</dbReference>
<comment type="caution">
    <text evidence="2">The sequence shown here is derived from an EMBL/GenBank/DDBJ whole genome shotgun (WGS) entry which is preliminary data.</text>
</comment>
<reference evidence="2" key="1">
    <citation type="journal article" date="2021" name="Nat. Commun.">
        <title>Genetic determinants of endophytism in the Arabidopsis root mycobiome.</title>
        <authorList>
            <person name="Mesny F."/>
            <person name="Miyauchi S."/>
            <person name="Thiergart T."/>
            <person name="Pickel B."/>
            <person name="Atanasova L."/>
            <person name="Karlsson M."/>
            <person name="Huettel B."/>
            <person name="Barry K.W."/>
            <person name="Haridas S."/>
            <person name="Chen C."/>
            <person name="Bauer D."/>
            <person name="Andreopoulos W."/>
            <person name="Pangilinan J."/>
            <person name="LaButti K."/>
            <person name="Riley R."/>
            <person name="Lipzen A."/>
            <person name="Clum A."/>
            <person name="Drula E."/>
            <person name="Henrissat B."/>
            <person name="Kohler A."/>
            <person name="Grigoriev I.V."/>
            <person name="Martin F.M."/>
            <person name="Hacquard S."/>
        </authorList>
    </citation>
    <scope>NUCLEOTIDE SEQUENCE</scope>
    <source>
        <strain evidence="2">MPI-SDFR-AT-0073</strain>
    </source>
</reference>
<feature type="compositionally biased region" description="Polar residues" evidence="1">
    <location>
        <begin position="132"/>
        <end position="147"/>
    </location>
</feature>
<gene>
    <name evidence="2" type="ORF">BKA67DRAFT_531237</name>
</gene>
<feature type="compositionally biased region" description="Low complexity" evidence="1">
    <location>
        <begin position="153"/>
        <end position="169"/>
    </location>
</feature>
<feature type="compositionally biased region" description="Basic and acidic residues" evidence="1">
    <location>
        <begin position="465"/>
        <end position="477"/>
    </location>
</feature>
<keyword evidence="3" id="KW-1185">Reference proteome</keyword>
<dbReference type="Gene3D" id="1.10.472.10">
    <property type="entry name" value="Cyclin-like"/>
    <property type="match status" value="1"/>
</dbReference>
<dbReference type="OrthoDB" id="244495at2759"/>
<feature type="region of interest" description="Disordered" evidence="1">
    <location>
        <begin position="668"/>
        <end position="693"/>
    </location>
</feature>
<dbReference type="AlphaFoldDB" id="A0A9P8V0D3"/>
<dbReference type="PANTHER" id="PTHR15615:SF118">
    <property type="entry name" value="CYCLIN, HYPOTHETICAL (EUROFUNG)"/>
    <property type="match status" value="1"/>
</dbReference>
<feature type="compositionally biased region" description="Polar residues" evidence="1">
    <location>
        <begin position="406"/>
        <end position="418"/>
    </location>
</feature>
<dbReference type="Pfam" id="PF08613">
    <property type="entry name" value="Cyclin"/>
    <property type="match status" value="1"/>
</dbReference>
<feature type="region of interest" description="Disordered" evidence="1">
    <location>
        <begin position="452"/>
        <end position="503"/>
    </location>
</feature>
<dbReference type="GeneID" id="70128248"/>
<proteinExistence type="predicted"/>
<sequence>MSSTVASNVRPTLFPHFPSPAVSIGPQQQRQLYSLDLKQLQHPSLANKAALRNGGLPTPPSEANMSTAYHPHNSALSSTYNSHVTMARQPAALTQLSRIAPNLCDATAGQITRNQPQQQNFGQQHQPDYLAQPQQSQYASNHTSVNSLPLIDNSRNTTRPSTPSSTATSVRSNFEGVSRRDSAMVMHSLKLPSCIAPNGGNLDDFASLMTCFFWFENMETIQAAEQIKTRPSTSPIPPLSSYTRPGIAYKKWVNSILTTTQVTQNVILLALLFVYRLKSRNAKVNGSPGSEYRLLTVALMLGNKFLDDNTYTNKTWAEVSGIAVKEIHVMEVEFLSNMRYGLLVSKEQWEDWIKKLACFHEYCEEADAREKAAEMAAAVRRQRAQVMPLNLSSPTHHGFGSPLPSPTNILPSSMQPSPASLAAYSPNAAVYNSKPNWPSSYQQTPALSPLAAKPSLAYPMNGRKRSLESSERSEPAPKRTTRPPPAAGVPTTGSFSGVPESDRLSVPHLTLDTSQIVTPVAYQSTSAYSQGPVSLPPLSQGMRAMSTVYPHATTWASQAPTLATCGPQTPSYAAPSHFGTPTKRHSPGSLAVFASSPLEPFATHTPSNNSPLVYLQQRNSPYKPVRPVNTLNYPPPSVPLSEYHLGSAQMHYQSLGRRNVRTGIVPEFLPTISGGRPTPIPTTQTHSRHYHPA</sequence>
<evidence type="ECO:0000313" key="3">
    <source>
        <dbReference type="Proteomes" id="UP000758603"/>
    </source>
</evidence>
<dbReference type="InterPro" id="IPR013922">
    <property type="entry name" value="Cyclin_PHO80-like"/>
</dbReference>
<dbReference type="EMBL" id="JAGPXC010000001">
    <property type="protein sequence ID" value="KAH6661169.1"/>
    <property type="molecule type" value="Genomic_DNA"/>
</dbReference>
<dbReference type="GO" id="GO:0016538">
    <property type="term" value="F:cyclin-dependent protein serine/threonine kinase regulator activity"/>
    <property type="evidence" value="ECO:0007669"/>
    <property type="project" value="TreeGrafter"/>
</dbReference>
<dbReference type="GO" id="GO:0000307">
    <property type="term" value="C:cyclin-dependent protein kinase holoenzyme complex"/>
    <property type="evidence" value="ECO:0007669"/>
    <property type="project" value="TreeGrafter"/>
</dbReference>
<dbReference type="RefSeq" id="XP_045965300.1">
    <property type="nucleotide sequence ID" value="XM_046099356.1"/>
</dbReference>
<name>A0A9P8V0D3_9PEZI</name>
<evidence type="ECO:0000256" key="1">
    <source>
        <dbReference type="SAM" id="MobiDB-lite"/>
    </source>
</evidence>
<organism evidence="2 3">
    <name type="scientific">Truncatella angustata</name>
    <dbReference type="NCBI Taxonomy" id="152316"/>
    <lineage>
        <taxon>Eukaryota</taxon>
        <taxon>Fungi</taxon>
        <taxon>Dikarya</taxon>
        <taxon>Ascomycota</taxon>
        <taxon>Pezizomycotina</taxon>
        <taxon>Sordariomycetes</taxon>
        <taxon>Xylariomycetidae</taxon>
        <taxon>Amphisphaeriales</taxon>
        <taxon>Sporocadaceae</taxon>
        <taxon>Truncatella</taxon>
    </lineage>
</organism>
<feature type="region of interest" description="Disordered" evidence="1">
    <location>
        <begin position="50"/>
        <end position="74"/>
    </location>
</feature>
<dbReference type="GO" id="GO:0019901">
    <property type="term" value="F:protein kinase binding"/>
    <property type="evidence" value="ECO:0007669"/>
    <property type="project" value="InterPro"/>
</dbReference>
<feature type="region of interest" description="Disordered" evidence="1">
    <location>
        <begin position="131"/>
        <end position="174"/>
    </location>
</feature>
<protein>
    <submittedName>
        <fullName evidence="2">Uncharacterized protein</fullName>
    </submittedName>
</protein>
<dbReference type="PANTHER" id="PTHR15615">
    <property type="match status" value="1"/>
</dbReference>
<accession>A0A9P8V0D3</accession>
<feature type="region of interest" description="Disordered" evidence="1">
    <location>
        <begin position="393"/>
        <end position="418"/>
    </location>
</feature>